<organism evidence="1 2">
    <name type="scientific">Elysia crispata</name>
    <name type="common">lettuce slug</name>
    <dbReference type="NCBI Taxonomy" id="231223"/>
    <lineage>
        <taxon>Eukaryota</taxon>
        <taxon>Metazoa</taxon>
        <taxon>Spiralia</taxon>
        <taxon>Lophotrochozoa</taxon>
        <taxon>Mollusca</taxon>
        <taxon>Gastropoda</taxon>
        <taxon>Heterobranchia</taxon>
        <taxon>Euthyneura</taxon>
        <taxon>Panpulmonata</taxon>
        <taxon>Sacoglossa</taxon>
        <taxon>Placobranchoidea</taxon>
        <taxon>Plakobranchidae</taxon>
        <taxon>Elysia</taxon>
    </lineage>
</organism>
<protein>
    <submittedName>
        <fullName evidence="1">Uncharacterized protein</fullName>
    </submittedName>
</protein>
<name>A0AAE0YFS1_9GAST</name>
<accession>A0AAE0YFS1</accession>
<dbReference type="AlphaFoldDB" id="A0AAE0YFS1"/>
<comment type="caution">
    <text evidence="1">The sequence shown here is derived from an EMBL/GenBank/DDBJ whole genome shotgun (WGS) entry which is preliminary data.</text>
</comment>
<gene>
    <name evidence="1" type="ORF">RRG08_048507</name>
</gene>
<proteinExistence type="predicted"/>
<dbReference type="Proteomes" id="UP001283361">
    <property type="component" value="Unassembled WGS sequence"/>
</dbReference>
<evidence type="ECO:0000313" key="2">
    <source>
        <dbReference type="Proteomes" id="UP001283361"/>
    </source>
</evidence>
<sequence>MRYLPRCRTEDKTCHHRDAPYTLAMREMMGENRNNSRNVGGSSHCYCVYSEVFKRCGVPDVHAYNVLVGNKSGN</sequence>
<reference evidence="1" key="1">
    <citation type="journal article" date="2023" name="G3 (Bethesda)">
        <title>A reference genome for the long-term kleptoplast-retaining sea slug Elysia crispata morphotype clarki.</title>
        <authorList>
            <person name="Eastman K.E."/>
            <person name="Pendleton A.L."/>
            <person name="Shaikh M.A."/>
            <person name="Suttiyut T."/>
            <person name="Ogas R."/>
            <person name="Tomko P."/>
            <person name="Gavelis G."/>
            <person name="Widhalm J.R."/>
            <person name="Wisecaver J.H."/>
        </authorList>
    </citation>
    <scope>NUCLEOTIDE SEQUENCE</scope>
    <source>
        <strain evidence="1">ECLA1</strain>
    </source>
</reference>
<dbReference type="EMBL" id="JAWDGP010006294">
    <property type="protein sequence ID" value="KAK3743880.1"/>
    <property type="molecule type" value="Genomic_DNA"/>
</dbReference>
<evidence type="ECO:0000313" key="1">
    <source>
        <dbReference type="EMBL" id="KAK3743880.1"/>
    </source>
</evidence>
<keyword evidence="2" id="KW-1185">Reference proteome</keyword>